<comment type="caution">
    <text evidence="1">The sequence shown here is derived from an EMBL/GenBank/DDBJ whole genome shotgun (WGS) entry which is preliminary data.</text>
</comment>
<keyword evidence="2" id="KW-1185">Reference proteome</keyword>
<name>A0A133KF26_9FIRM</name>
<sequence>ITIDFLSWSIKVISVKRFIHNKSIIPYSEYNFRALLTNIEFRFIIKLRFSILFERGVIWHKY</sequence>
<dbReference type="PATRIC" id="fig|33036.3.peg.863"/>
<proteinExistence type="predicted"/>
<dbReference type="Proteomes" id="UP000070383">
    <property type="component" value="Unassembled WGS sequence"/>
</dbReference>
<organism evidence="1 2">
    <name type="scientific">Anaerococcus tetradius</name>
    <dbReference type="NCBI Taxonomy" id="33036"/>
    <lineage>
        <taxon>Bacteria</taxon>
        <taxon>Bacillati</taxon>
        <taxon>Bacillota</taxon>
        <taxon>Tissierellia</taxon>
        <taxon>Tissierellales</taxon>
        <taxon>Peptoniphilaceae</taxon>
        <taxon>Anaerococcus</taxon>
    </lineage>
</organism>
<accession>A0A133KF26</accession>
<evidence type="ECO:0000313" key="2">
    <source>
        <dbReference type="Proteomes" id="UP000070383"/>
    </source>
</evidence>
<protein>
    <submittedName>
        <fullName evidence="1">Uncharacterized protein</fullName>
    </submittedName>
</protein>
<gene>
    <name evidence="1" type="ORF">HMPREF3200_00870</name>
</gene>
<reference evidence="2" key="1">
    <citation type="submission" date="2016-01" db="EMBL/GenBank/DDBJ databases">
        <authorList>
            <person name="Mitreva M."/>
            <person name="Pepin K.H."/>
            <person name="Mihindukulasuriya K.A."/>
            <person name="Fulton R."/>
            <person name="Fronick C."/>
            <person name="O'Laughlin M."/>
            <person name="Miner T."/>
            <person name="Herter B."/>
            <person name="Rosa B.A."/>
            <person name="Cordes M."/>
            <person name="Tomlinson C."/>
            <person name="Wollam A."/>
            <person name="Palsikar V.B."/>
            <person name="Mardis E.R."/>
            <person name="Wilson R.K."/>
        </authorList>
    </citation>
    <scope>NUCLEOTIDE SEQUENCE [LARGE SCALE GENOMIC DNA]</scope>
    <source>
        <strain evidence="2">MJR8151</strain>
    </source>
</reference>
<evidence type="ECO:0000313" key="1">
    <source>
        <dbReference type="EMBL" id="KWZ78178.1"/>
    </source>
</evidence>
<dbReference type="EMBL" id="LRPM01000032">
    <property type="protein sequence ID" value="KWZ78178.1"/>
    <property type="molecule type" value="Genomic_DNA"/>
</dbReference>
<feature type="non-terminal residue" evidence="1">
    <location>
        <position position="1"/>
    </location>
</feature>
<dbReference type="STRING" id="33036.HMPREF3200_00870"/>
<dbReference type="AlphaFoldDB" id="A0A133KF26"/>